<accession>A0AAV8Y3A5</accession>
<dbReference type="PANTHER" id="PTHR46599">
    <property type="entry name" value="PIGGYBAC TRANSPOSABLE ELEMENT-DERIVED PROTEIN 4"/>
    <property type="match status" value="1"/>
</dbReference>
<evidence type="ECO:0000313" key="2">
    <source>
        <dbReference type="EMBL" id="KAJ8944664.1"/>
    </source>
</evidence>
<gene>
    <name evidence="2" type="ORF">NQ314_009426</name>
</gene>
<reference evidence="2" key="1">
    <citation type="journal article" date="2023" name="Insect Mol. Biol.">
        <title>Genome sequencing provides insights into the evolution of gene families encoding plant cell wall-degrading enzymes in longhorned beetles.</title>
        <authorList>
            <person name="Shin N.R."/>
            <person name="Okamura Y."/>
            <person name="Kirsch R."/>
            <person name="Pauchet Y."/>
        </authorList>
    </citation>
    <scope>NUCLEOTIDE SEQUENCE</scope>
    <source>
        <strain evidence="2">RBIC_L_NR</strain>
    </source>
</reference>
<dbReference type="Pfam" id="PF13843">
    <property type="entry name" value="DDE_Tnp_1_7"/>
    <property type="match status" value="1"/>
</dbReference>
<comment type="caution">
    <text evidence="2">The sequence shown here is derived from an EMBL/GenBank/DDBJ whole genome shotgun (WGS) entry which is preliminary data.</text>
</comment>
<sequence length="97" mass="11529">MNRLMRLMYKNKIYCCGTVRSNRKNFPNNLKNGNKLKRGEWDWFTRREMLTCVKWKDKRAVTVLSIIHAPPESLPVRKREKDGTLTQINCATNCERL</sequence>
<evidence type="ECO:0000313" key="3">
    <source>
        <dbReference type="Proteomes" id="UP001162156"/>
    </source>
</evidence>
<keyword evidence="3" id="KW-1185">Reference proteome</keyword>
<feature type="domain" description="PiggyBac transposable element-derived protein" evidence="1">
    <location>
        <begin position="4"/>
        <end position="84"/>
    </location>
</feature>
<dbReference type="InterPro" id="IPR029526">
    <property type="entry name" value="PGBD"/>
</dbReference>
<dbReference type="AlphaFoldDB" id="A0AAV8Y3A5"/>
<name>A0AAV8Y3A5_9CUCU</name>
<dbReference type="Proteomes" id="UP001162156">
    <property type="component" value="Unassembled WGS sequence"/>
</dbReference>
<dbReference type="EMBL" id="JANEYF010002575">
    <property type="protein sequence ID" value="KAJ8944664.1"/>
    <property type="molecule type" value="Genomic_DNA"/>
</dbReference>
<evidence type="ECO:0000259" key="1">
    <source>
        <dbReference type="Pfam" id="PF13843"/>
    </source>
</evidence>
<organism evidence="2 3">
    <name type="scientific">Rhamnusium bicolor</name>
    <dbReference type="NCBI Taxonomy" id="1586634"/>
    <lineage>
        <taxon>Eukaryota</taxon>
        <taxon>Metazoa</taxon>
        <taxon>Ecdysozoa</taxon>
        <taxon>Arthropoda</taxon>
        <taxon>Hexapoda</taxon>
        <taxon>Insecta</taxon>
        <taxon>Pterygota</taxon>
        <taxon>Neoptera</taxon>
        <taxon>Endopterygota</taxon>
        <taxon>Coleoptera</taxon>
        <taxon>Polyphaga</taxon>
        <taxon>Cucujiformia</taxon>
        <taxon>Chrysomeloidea</taxon>
        <taxon>Cerambycidae</taxon>
        <taxon>Lepturinae</taxon>
        <taxon>Rhagiini</taxon>
        <taxon>Rhamnusium</taxon>
    </lineage>
</organism>
<dbReference type="PANTHER" id="PTHR46599:SF3">
    <property type="entry name" value="PIGGYBAC TRANSPOSABLE ELEMENT-DERIVED PROTEIN 4"/>
    <property type="match status" value="1"/>
</dbReference>
<proteinExistence type="predicted"/>
<protein>
    <recommendedName>
        <fullName evidence="1">PiggyBac transposable element-derived protein domain-containing protein</fullName>
    </recommendedName>
</protein>